<gene>
    <name evidence="1" type="ORF">GBF38_005079</name>
</gene>
<dbReference type="Proteomes" id="UP000805704">
    <property type="component" value="Chromosome 21"/>
</dbReference>
<proteinExistence type="predicted"/>
<dbReference type="EMBL" id="CM024809">
    <property type="protein sequence ID" value="KAG8005988.1"/>
    <property type="molecule type" value="Genomic_DNA"/>
</dbReference>
<sequence length="204" mass="23798">MASVSSNLREVLDPKEKMEGDEEEQEEELEENLDNSSLEDSQDQDLRMSLALSPASSSNHMVGDGGKSLNRLKWMTPFKIGELGPMFSTRFDTEMKKRRVALQREKSLSITHTHTRTHTRRSSTLSQRFFFFWLRSWQSLLLITEKTEVYFLLQELPPRAVSKMSERRESAQESKMSQAERFIEARPRRMEDLSIRLSRYDAAS</sequence>
<comment type="caution">
    <text evidence="1">The sequence shown here is derived from an EMBL/GenBank/DDBJ whole genome shotgun (WGS) entry which is preliminary data.</text>
</comment>
<evidence type="ECO:0000313" key="2">
    <source>
        <dbReference type="Proteomes" id="UP000805704"/>
    </source>
</evidence>
<feature type="non-terminal residue" evidence="1">
    <location>
        <position position="204"/>
    </location>
</feature>
<organism evidence="1 2">
    <name type="scientific">Nibea albiflora</name>
    <name type="common">Yellow drum</name>
    <name type="synonym">Corvina albiflora</name>
    <dbReference type="NCBI Taxonomy" id="240163"/>
    <lineage>
        <taxon>Eukaryota</taxon>
        <taxon>Metazoa</taxon>
        <taxon>Chordata</taxon>
        <taxon>Craniata</taxon>
        <taxon>Vertebrata</taxon>
        <taxon>Euteleostomi</taxon>
        <taxon>Actinopterygii</taxon>
        <taxon>Neopterygii</taxon>
        <taxon>Teleostei</taxon>
        <taxon>Neoteleostei</taxon>
        <taxon>Acanthomorphata</taxon>
        <taxon>Eupercaria</taxon>
        <taxon>Sciaenidae</taxon>
        <taxon>Nibea</taxon>
    </lineage>
</organism>
<evidence type="ECO:0000313" key="1">
    <source>
        <dbReference type="EMBL" id="KAG8005988.1"/>
    </source>
</evidence>
<protein>
    <submittedName>
        <fullName evidence="1">Uncharacterized protein</fullName>
    </submittedName>
</protein>
<keyword evidence="2" id="KW-1185">Reference proteome</keyword>
<reference evidence="1" key="1">
    <citation type="submission" date="2020-04" db="EMBL/GenBank/DDBJ databases">
        <title>A chromosome-scale assembly and high-density genetic map of the yellow drum (Nibea albiflora) genome.</title>
        <authorList>
            <person name="Xu D."/>
            <person name="Zhang W."/>
            <person name="Chen R."/>
            <person name="Tan P."/>
            <person name="Wang L."/>
            <person name="Song H."/>
            <person name="Tian L."/>
            <person name="Zhu Q."/>
            <person name="Wang B."/>
        </authorList>
    </citation>
    <scope>NUCLEOTIDE SEQUENCE</scope>
    <source>
        <strain evidence="1">ZJHYS-2018</strain>
    </source>
</reference>
<accession>A0ACB7EW84</accession>
<name>A0ACB7EW84_NIBAL</name>